<dbReference type="OrthoDB" id="5575062at2759"/>
<evidence type="ECO:0000256" key="9">
    <source>
        <dbReference type="SAM" id="MobiDB-lite"/>
    </source>
</evidence>
<comment type="caution">
    <text evidence="11">The sequence shown here is derived from an EMBL/GenBank/DDBJ whole genome shotgun (WGS) entry which is preliminary data.</text>
</comment>
<dbReference type="InterPro" id="IPR036844">
    <property type="entry name" value="Hint_dom_sf"/>
</dbReference>
<dbReference type="SUPFAM" id="SSF51294">
    <property type="entry name" value="Hedgehog/intein (Hint) domain"/>
    <property type="match status" value="1"/>
</dbReference>
<evidence type="ECO:0000259" key="10">
    <source>
        <dbReference type="SMART" id="SM00968"/>
    </source>
</evidence>
<dbReference type="SMART" id="SM00968">
    <property type="entry name" value="SMC_hinge"/>
    <property type="match status" value="1"/>
</dbReference>
<dbReference type="GO" id="GO:0003677">
    <property type="term" value="F:DNA binding"/>
    <property type="evidence" value="ECO:0007669"/>
    <property type="project" value="TreeGrafter"/>
</dbReference>
<dbReference type="InterPro" id="IPR036277">
    <property type="entry name" value="SMC_hinge_sf"/>
</dbReference>
<keyword evidence="3" id="KW-0068">Autocatalytic cleavage</keyword>
<feature type="coiled-coil region" evidence="8">
    <location>
        <begin position="1057"/>
        <end position="1299"/>
    </location>
</feature>
<evidence type="ECO:0000256" key="1">
    <source>
        <dbReference type="ARBA" id="ARBA00022618"/>
    </source>
</evidence>
<dbReference type="SUPFAM" id="SSF75553">
    <property type="entry name" value="Smc hinge domain"/>
    <property type="match status" value="1"/>
</dbReference>
<dbReference type="GO" id="GO:0016539">
    <property type="term" value="P:intein-mediated protein splicing"/>
    <property type="evidence" value="ECO:0007669"/>
    <property type="project" value="InterPro"/>
</dbReference>
<keyword evidence="7" id="KW-0131">Cell cycle</keyword>
<dbReference type="InterPro" id="IPR027434">
    <property type="entry name" value="Homing_endonucl"/>
</dbReference>
<accession>A0A9Q0R8S7</accession>
<feature type="region of interest" description="Disordered" evidence="9">
    <location>
        <begin position="441"/>
        <end position="460"/>
    </location>
</feature>
<reference evidence="11" key="1">
    <citation type="submission" date="2022-10" db="EMBL/GenBank/DDBJ databases">
        <title>Novel sulphate-reducing endosymbionts in the free-living metamonad Anaeramoeba.</title>
        <authorList>
            <person name="Jerlstrom-Hultqvist J."/>
            <person name="Cepicka I."/>
            <person name="Gallot-Lavallee L."/>
            <person name="Salas-Leiva D."/>
            <person name="Curtis B.A."/>
            <person name="Zahonova K."/>
            <person name="Pipaliya S."/>
            <person name="Dacks J."/>
            <person name="Roger A.J."/>
        </authorList>
    </citation>
    <scope>NUCLEOTIDE SEQUENCE</scope>
    <source>
        <strain evidence="11">BMAN</strain>
    </source>
</reference>
<dbReference type="Gene3D" id="3.40.50.300">
    <property type="entry name" value="P-loop containing nucleotide triphosphate hydrolases"/>
    <property type="match status" value="3"/>
</dbReference>
<dbReference type="PROSITE" id="PS50817">
    <property type="entry name" value="INTEIN_N_TER"/>
    <property type="match status" value="1"/>
</dbReference>
<sequence length="1644" mass="193161">MEIEDQILIERLEIENFKSYKGKHVIGPFKKFTAIIGPNGSGKCLGKNTPIMLFNGKTKFVQDIKKGDLLMGDDSKPRTVLSTTVGFGEMFKISSKKYSNSYSANLQHILSLRLSKNHNLFFDETKRIWNLIWISENNHLKTKQFSENEFDSKQMAFQKAKEYLNSFLMEKKEIKQVGDILDISIQDYLKKSSLWKSMFKGYKVSPQFPHQNVLLPPYQAGKLISKLALNQNDNLDTNCDSQFKSFLNKYPSFLDIPFIPEHYKLNSEKIRFELLAGLIDSCSSSKFSSNKISIQLLEQEKIKKLIEDLTFLAHSLGIKTQIINHSSFSQTLIFKGNQIRKIPLIKIKIDKEKNKQAISSKIRNQVLESDIKVESIGCQNYYGFQLNGNGRFLLGDLTVTHNSNCMDAICFVLGIATSSLRGAKITDLIYREKELDPQLVIEDENDKSREDEDEKKNQRRKASVTLVLNVKKEDNESKEMSFTRLILPNGTSEYRVDHKQKSQKKYLENLKKVGIYVKTKHFLVFQGDVQNIAQKSPKEISELIDDLSTPKELRKEYEELKKIKEETETQAMTKIKEKRDVINEKKQFQAQLREVEEFNHLFQVLHDIKLEHILWKLGWIDNNFNQTKKELSDYYEISKRLQIREKVLLEQVRTKKQEKAKLHKAKLEIEKELREGQEELHTQKPKYLELTQKIRVLENRRFQIEDNELQNQQELEEKNSKIQKLEEEWKTKKNQVEKLEKEINQLNQQKNKIKIPDSLLKQYDILKEVAQKLTIFIQEEINTLQNDVEFKTQNKNTFEQNHKELEQRENQMKEIKENLTNRKKKITEDVAKLQNLVQVNQKKLQELIETINQHQMKKKELMGNIENISRLLRGAKDEAKESQREKNFKETLNNLKKLFPGVYGRIWDLCKLTQSKYKIAVTTALGRNLDAIVVKDHSTAIQCIDYMKHTRAGKAKFIPLTTIESKPVQENLRTLPNAKLIYDVISFDPSIRLAMQYACGNTLVCDTLKEAREIAFDQKSRHKVVTLDGTLIFKSGLITGGPSGVDRRSNLWEDKNTDELRRQKEIFLNEFDQMENERYLIEKRERLENEINDLNKKLEYLQIDSKLTDAKLEKNEKDYEILLGNKQQIRKKLTEFEQEIQQQKEEIQKKQEEVQNIENKVFAEFYQNVGSDSIKVYEDLKKKIQSQEESRLELETQKAQLETRLEYEKQTKSHSENYMIETKTKYLKDLEKLKEEKRTMTKAIKEITTKLDKLKQSFDEKKQQMNDLNFEMEKFKIELKKLNNRIVDLNHKINVNESNLENLRNYRHSLYQKCKMEQIKLPIKKKSRKLFEQIFEEDEIMFEEDLEEKVERAGKKKIESRLSQATAESLFQEDLIKVDFSSVKEEHLLIKTSAQYEDIDKQYEERINEIKNKIDKLAPNLKANEKLKQLNTKFQTVSNAYKKARKKAEKSATKFNKKKKERSELFLQTYNNIAKNIDSIYNQLTKTRDGFSGTAYLSLENQEEPYLHGVKFTVKPPTKRFREMEQLSGGEKTVAALALLFSIYRSKPFPFFIMDEIDAALDKSNLSIVTKFLKDVTRENQENQENQENDEDDKKDFHSLQIITISLKDEFFQHTDSLIGIYKSLSEKTSQTISLDLNQFNSKK</sequence>
<name>A0A9Q0R8S7_ANAIG</name>
<protein>
    <submittedName>
        <fullName evidence="11">Intein-containing structural maintenance of chromosomes smc family member</fullName>
    </submittedName>
</protein>
<evidence type="ECO:0000256" key="2">
    <source>
        <dbReference type="ARBA" id="ARBA00022776"/>
    </source>
</evidence>
<feature type="coiled-coil region" evidence="8">
    <location>
        <begin position="550"/>
        <end position="577"/>
    </location>
</feature>
<evidence type="ECO:0000256" key="6">
    <source>
        <dbReference type="ARBA" id="ARBA00023242"/>
    </source>
</evidence>
<evidence type="ECO:0000313" key="11">
    <source>
        <dbReference type="EMBL" id="KAJ5071051.1"/>
    </source>
</evidence>
<dbReference type="InterPro" id="IPR010935">
    <property type="entry name" value="SMC_hinge"/>
</dbReference>
<dbReference type="EMBL" id="JAPDFW010000092">
    <property type="protein sequence ID" value="KAJ5071051.1"/>
    <property type="molecule type" value="Genomic_DNA"/>
</dbReference>
<dbReference type="Gene3D" id="2.170.16.10">
    <property type="entry name" value="Hedgehog/Intein (Hint) domain"/>
    <property type="match status" value="2"/>
</dbReference>
<evidence type="ECO:0000256" key="4">
    <source>
        <dbReference type="ARBA" id="ARBA00023000"/>
    </source>
</evidence>
<dbReference type="Gene3D" id="1.20.1060.20">
    <property type="match status" value="1"/>
</dbReference>
<dbReference type="OMA" id="KHMDFQR"/>
<evidence type="ECO:0000256" key="3">
    <source>
        <dbReference type="ARBA" id="ARBA00022813"/>
    </source>
</evidence>
<dbReference type="GO" id="GO:0051301">
    <property type="term" value="P:cell division"/>
    <property type="evidence" value="ECO:0007669"/>
    <property type="project" value="UniProtKB-KW"/>
</dbReference>
<dbReference type="Pfam" id="PF06470">
    <property type="entry name" value="SMC_hinge"/>
    <property type="match status" value="1"/>
</dbReference>
<dbReference type="InterPro" id="IPR007868">
    <property type="entry name" value="Hom_end_hint"/>
</dbReference>
<evidence type="ECO:0000313" key="12">
    <source>
        <dbReference type="Proteomes" id="UP001149090"/>
    </source>
</evidence>
<keyword evidence="12" id="KW-1185">Reference proteome</keyword>
<dbReference type="SUPFAM" id="SSF55608">
    <property type="entry name" value="Homing endonucleases"/>
    <property type="match status" value="1"/>
</dbReference>
<dbReference type="GO" id="GO:0007062">
    <property type="term" value="P:sister chromatid cohesion"/>
    <property type="evidence" value="ECO:0007669"/>
    <property type="project" value="TreeGrafter"/>
</dbReference>
<evidence type="ECO:0000256" key="8">
    <source>
        <dbReference type="SAM" id="Coils"/>
    </source>
</evidence>
<proteinExistence type="predicted"/>
<dbReference type="Gene3D" id="3.30.70.1620">
    <property type="match status" value="1"/>
</dbReference>
<dbReference type="Proteomes" id="UP001149090">
    <property type="component" value="Unassembled WGS sequence"/>
</dbReference>
<keyword evidence="1" id="KW-0132">Cell division</keyword>
<evidence type="ECO:0000256" key="7">
    <source>
        <dbReference type="ARBA" id="ARBA00023306"/>
    </source>
</evidence>
<dbReference type="GO" id="GO:0005634">
    <property type="term" value="C:nucleus"/>
    <property type="evidence" value="ECO:0007669"/>
    <property type="project" value="TreeGrafter"/>
</dbReference>
<feature type="domain" description="SMC hinge" evidence="10">
    <location>
        <begin position="900"/>
        <end position="1015"/>
    </location>
</feature>
<organism evidence="11 12">
    <name type="scientific">Anaeramoeba ignava</name>
    <name type="common">Anaerobic marine amoeba</name>
    <dbReference type="NCBI Taxonomy" id="1746090"/>
    <lineage>
        <taxon>Eukaryota</taxon>
        <taxon>Metamonada</taxon>
        <taxon>Anaeramoebidae</taxon>
        <taxon>Anaeramoeba</taxon>
    </lineage>
</organism>
<gene>
    <name evidence="11" type="ORF">M0811_02033</name>
</gene>
<feature type="coiled-coil region" evidence="8">
    <location>
        <begin position="655"/>
        <end position="756"/>
    </location>
</feature>
<dbReference type="PANTHER" id="PTHR18937">
    <property type="entry name" value="STRUCTURAL MAINTENANCE OF CHROMOSOMES SMC FAMILY MEMBER"/>
    <property type="match status" value="1"/>
</dbReference>
<feature type="coiled-coil region" evidence="8">
    <location>
        <begin position="1393"/>
        <end position="1447"/>
    </location>
</feature>
<keyword evidence="5 8" id="KW-0175">Coiled coil</keyword>
<keyword evidence="6" id="KW-0539">Nucleus</keyword>
<dbReference type="PANTHER" id="PTHR18937:SF12">
    <property type="entry name" value="STRUCTURAL MAINTENANCE OF CHROMOSOMES PROTEIN"/>
    <property type="match status" value="1"/>
</dbReference>
<keyword evidence="4" id="KW-0651">Protein splicing</keyword>
<dbReference type="Pfam" id="PF05203">
    <property type="entry name" value="Hom_end_hint"/>
    <property type="match status" value="1"/>
</dbReference>
<dbReference type="InterPro" id="IPR027417">
    <property type="entry name" value="P-loop_NTPase"/>
</dbReference>
<dbReference type="GO" id="GO:0005524">
    <property type="term" value="F:ATP binding"/>
    <property type="evidence" value="ECO:0007669"/>
    <property type="project" value="InterPro"/>
</dbReference>
<keyword evidence="2" id="KW-0498">Mitosis</keyword>
<feature type="coiled-coil region" evidence="8">
    <location>
        <begin position="781"/>
        <end position="892"/>
    </location>
</feature>
<dbReference type="InterPro" id="IPR006141">
    <property type="entry name" value="Intein_N"/>
</dbReference>
<dbReference type="SUPFAM" id="SSF52540">
    <property type="entry name" value="P-loop containing nucleoside triphosphate hydrolases"/>
    <property type="match status" value="3"/>
</dbReference>
<feature type="compositionally biased region" description="Basic and acidic residues" evidence="9">
    <location>
        <begin position="446"/>
        <end position="456"/>
    </location>
</feature>
<evidence type="ECO:0000256" key="5">
    <source>
        <dbReference type="ARBA" id="ARBA00023054"/>
    </source>
</evidence>
<dbReference type="GO" id="GO:0008278">
    <property type="term" value="C:cohesin complex"/>
    <property type="evidence" value="ECO:0007669"/>
    <property type="project" value="TreeGrafter"/>
</dbReference>